<dbReference type="AlphaFoldDB" id="A0A561QS58"/>
<evidence type="ECO:0000313" key="2">
    <source>
        <dbReference type="Proteomes" id="UP000320653"/>
    </source>
</evidence>
<dbReference type="SUPFAM" id="SSF47598">
    <property type="entry name" value="Ribbon-helix-helix"/>
    <property type="match status" value="1"/>
</dbReference>
<name>A0A561QS58_9HYPH</name>
<dbReference type="OrthoDB" id="5297106at2"/>
<protein>
    <submittedName>
        <fullName evidence="1">Putative HicB family RNase H-like nuclease</fullName>
    </submittedName>
</protein>
<keyword evidence="2" id="KW-1185">Reference proteome</keyword>
<dbReference type="InterPro" id="IPR035069">
    <property type="entry name" value="TTHA1013/TTHA0281-like"/>
</dbReference>
<dbReference type="InterPro" id="IPR010985">
    <property type="entry name" value="Ribbon_hlx_hlx"/>
</dbReference>
<gene>
    <name evidence="1" type="ORF">FHW37_104452</name>
</gene>
<sequence length="115" mass="12766">MKTLSYNGYQAAVEFEDGQLFVRVLHIQDLLVGECDAASEAQKIFEGLIDAYLEDCLELGKEPDKPFKGTFNIRVAPELHRQAAMLAAEQGVTLNKWVSTALEEKLQAVQHTLAS</sequence>
<proteinExistence type="predicted"/>
<organism evidence="1 2">
    <name type="scientific">Neorhizobium alkalisoli</name>
    <dbReference type="NCBI Taxonomy" id="528178"/>
    <lineage>
        <taxon>Bacteria</taxon>
        <taxon>Pseudomonadati</taxon>
        <taxon>Pseudomonadota</taxon>
        <taxon>Alphaproteobacteria</taxon>
        <taxon>Hyphomicrobiales</taxon>
        <taxon>Rhizobiaceae</taxon>
        <taxon>Rhizobium/Agrobacterium group</taxon>
        <taxon>Neorhizobium</taxon>
    </lineage>
</organism>
<dbReference type="InterPro" id="IPR008651">
    <property type="entry name" value="Uncharacterised_HicB"/>
</dbReference>
<dbReference type="RefSeq" id="WP_145638817.1">
    <property type="nucleotide sequence ID" value="NZ_VIWP01000004.1"/>
</dbReference>
<dbReference type="Pfam" id="PF05534">
    <property type="entry name" value="HicB"/>
    <property type="match status" value="1"/>
</dbReference>
<evidence type="ECO:0000313" key="1">
    <source>
        <dbReference type="EMBL" id="TWF53179.1"/>
    </source>
</evidence>
<dbReference type="GO" id="GO:0006355">
    <property type="term" value="P:regulation of DNA-templated transcription"/>
    <property type="evidence" value="ECO:0007669"/>
    <property type="project" value="InterPro"/>
</dbReference>
<dbReference type="Proteomes" id="UP000320653">
    <property type="component" value="Unassembled WGS sequence"/>
</dbReference>
<reference evidence="1 2" key="1">
    <citation type="submission" date="2019-06" db="EMBL/GenBank/DDBJ databases">
        <title>Sorghum-associated microbial communities from plants grown in Nebraska, USA.</title>
        <authorList>
            <person name="Schachtman D."/>
        </authorList>
    </citation>
    <scope>NUCLEOTIDE SEQUENCE [LARGE SCALE GENOMIC DNA]</scope>
    <source>
        <strain evidence="1 2">1225</strain>
    </source>
</reference>
<comment type="caution">
    <text evidence="1">The sequence shown here is derived from an EMBL/GenBank/DDBJ whole genome shotgun (WGS) entry which is preliminary data.</text>
</comment>
<accession>A0A561QS58</accession>
<dbReference type="SUPFAM" id="SSF143100">
    <property type="entry name" value="TTHA1013/TTHA0281-like"/>
    <property type="match status" value="1"/>
</dbReference>
<dbReference type="EMBL" id="VIWP01000004">
    <property type="protein sequence ID" value="TWF53179.1"/>
    <property type="molecule type" value="Genomic_DNA"/>
</dbReference>